<keyword evidence="2" id="KW-1185">Reference proteome</keyword>
<name>A0A7J6AU75_AMEME</name>
<protein>
    <submittedName>
        <fullName evidence="1">Uncharacterized protein</fullName>
    </submittedName>
</protein>
<organism evidence="1 2">
    <name type="scientific">Ameiurus melas</name>
    <name type="common">Black bullhead</name>
    <name type="synonym">Silurus melas</name>
    <dbReference type="NCBI Taxonomy" id="219545"/>
    <lineage>
        <taxon>Eukaryota</taxon>
        <taxon>Metazoa</taxon>
        <taxon>Chordata</taxon>
        <taxon>Craniata</taxon>
        <taxon>Vertebrata</taxon>
        <taxon>Euteleostomi</taxon>
        <taxon>Actinopterygii</taxon>
        <taxon>Neopterygii</taxon>
        <taxon>Teleostei</taxon>
        <taxon>Ostariophysi</taxon>
        <taxon>Siluriformes</taxon>
        <taxon>Ictaluridae</taxon>
        <taxon>Ameiurus</taxon>
    </lineage>
</organism>
<reference evidence="1 2" key="1">
    <citation type="submission" date="2020-02" db="EMBL/GenBank/DDBJ databases">
        <title>A chromosome-scale genome assembly of the black bullhead catfish (Ameiurus melas).</title>
        <authorList>
            <person name="Wen M."/>
            <person name="Zham M."/>
            <person name="Cabau C."/>
            <person name="Klopp C."/>
            <person name="Donnadieu C."/>
            <person name="Roques C."/>
            <person name="Bouchez O."/>
            <person name="Lampietro C."/>
            <person name="Jouanno E."/>
            <person name="Herpin A."/>
            <person name="Louis A."/>
            <person name="Berthelot C."/>
            <person name="Parey E."/>
            <person name="Roest-Crollius H."/>
            <person name="Braasch I."/>
            <person name="Postlethwait J."/>
            <person name="Robinson-Rechavi M."/>
            <person name="Echchiki A."/>
            <person name="Begum T."/>
            <person name="Montfort J."/>
            <person name="Schartl M."/>
            <person name="Bobe J."/>
            <person name="Guiguen Y."/>
        </authorList>
    </citation>
    <scope>NUCLEOTIDE SEQUENCE [LARGE SCALE GENOMIC DNA]</scope>
    <source>
        <strain evidence="1">M_S1</strain>
        <tissue evidence="1">Blood</tissue>
    </source>
</reference>
<evidence type="ECO:0000313" key="2">
    <source>
        <dbReference type="Proteomes" id="UP000593565"/>
    </source>
</evidence>
<gene>
    <name evidence="1" type="ORF">AMELA_G00105390</name>
</gene>
<accession>A0A7J6AU75</accession>
<proteinExistence type="predicted"/>
<evidence type="ECO:0000313" key="1">
    <source>
        <dbReference type="EMBL" id="KAF4086354.1"/>
    </source>
</evidence>
<dbReference type="AlphaFoldDB" id="A0A7J6AU75"/>
<sequence length="73" mass="8681">MAVYTLRIPFILLEVYFRVPYRARFPIGRIAYLARPVLHPVHHCTPEGYQLFCSFSRTYNHPDALNIHLKDHQ</sequence>
<comment type="caution">
    <text evidence="1">The sequence shown here is derived from an EMBL/GenBank/DDBJ whole genome shotgun (WGS) entry which is preliminary data.</text>
</comment>
<dbReference type="EMBL" id="JAAGNN010000008">
    <property type="protein sequence ID" value="KAF4086354.1"/>
    <property type="molecule type" value="Genomic_DNA"/>
</dbReference>
<dbReference type="Proteomes" id="UP000593565">
    <property type="component" value="Unassembled WGS sequence"/>
</dbReference>